<gene>
    <name evidence="9" type="ORF">W911_04220</name>
</gene>
<keyword evidence="10" id="KW-1185">Reference proteome</keyword>
<reference evidence="9 10" key="1">
    <citation type="journal article" date="2014" name="Genome Announc.">
        <title>Complete Genome Sequence of Hyphomicrobium nitrativorans Strain NL23, a Denitrifying Bacterium Isolated from Biofilm of a Methanol-Fed Denitrification System Treating Seawater at the Montreal Biodome.</title>
        <authorList>
            <person name="Martineau C."/>
            <person name="Villeneuve C."/>
            <person name="Mauffrey F."/>
            <person name="Villemur R."/>
        </authorList>
    </citation>
    <scope>NUCLEOTIDE SEQUENCE [LARGE SCALE GENOMIC DNA]</scope>
    <source>
        <strain evidence="9">NL23</strain>
    </source>
</reference>
<dbReference type="KEGG" id="hni:W911_04220"/>
<keyword evidence="5 6" id="KW-0408">Iron</keyword>
<dbReference type="AlphaFoldDB" id="V5SBE1"/>
<dbReference type="Pfam" id="PF13442">
    <property type="entry name" value="Cytochrome_CBB3"/>
    <property type="match status" value="1"/>
</dbReference>
<evidence type="ECO:0000313" key="9">
    <source>
        <dbReference type="EMBL" id="AHB47792.1"/>
    </source>
</evidence>
<dbReference type="GO" id="GO:0020037">
    <property type="term" value="F:heme binding"/>
    <property type="evidence" value="ECO:0007669"/>
    <property type="project" value="InterPro"/>
</dbReference>
<evidence type="ECO:0000256" key="6">
    <source>
        <dbReference type="PROSITE-ProRule" id="PRU00433"/>
    </source>
</evidence>
<dbReference type="GO" id="GO:0046872">
    <property type="term" value="F:metal ion binding"/>
    <property type="evidence" value="ECO:0007669"/>
    <property type="project" value="UniProtKB-KW"/>
</dbReference>
<sequence>MRTASLALILSAACLNVGSAPPAAAGAGPAPGGDASKGQIEFNNHCRTCHTVNEGDNRLGPSLHNIFGAPAGQVEGFGNYSGGLTSSITWDEATLDKFIANPQSIASNTTMTPFAGVEDAETRKQIIQYLKDQKEGS</sequence>
<dbReference type="EMBL" id="CP006912">
    <property type="protein sequence ID" value="AHB47792.1"/>
    <property type="molecule type" value="Genomic_DNA"/>
</dbReference>
<feature type="domain" description="Cytochrome c" evidence="8">
    <location>
        <begin position="33"/>
        <end position="134"/>
    </location>
</feature>
<dbReference type="RefSeq" id="WP_023786252.1">
    <property type="nucleotide sequence ID" value="NC_022997.1"/>
</dbReference>
<name>V5SBE1_9HYPH</name>
<keyword evidence="4" id="KW-0249">Electron transport</keyword>
<evidence type="ECO:0000313" key="10">
    <source>
        <dbReference type="Proteomes" id="UP000018542"/>
    </source>
</evidence>
<evidence type="ECO:0000256" key="5">
    <source>
        <dbReference type="ARBA" id="ARBA00023004"/>
    </source>
</evidence>
<dbReference type="Gene3D" id="1.10.760.10">
    <property type="entry name" value="Cytochrome c-like domain"/>
    <property type="match status" value="1"/>
</dbReference>
<evidence type="ECO:0000256" key="7">
    <source>
        <dbReference type="SAM" id="SignalP"/>
    </source>
</evidence>
<organism evidence="9 10">
    <name type="scientific">Hyphomicrobium nitrativorans NL23</name>
    <dbReference type="NCBI Taxonomy" id="1029756"/>
    <lineage>
        <taxon>Bacteria</taxon>
        <taxon>Pseudomonadati</taxon>
        <taxon>Pseudomonadota</taxon>
        <taxon>Alphaproteobacteria</taxon>
        <taxon>Hyphomicrobiales</taxon>
        <taxon>Hyphomicrobiaceae</taxon>
        <taxon>Hyphomicrobium</taxon>
    </lineage>
</organism>
<dbReference type="GO" id="GO:0009055">
    <property type="term" value="F:electron transfer activity"/>
    <property type="evidence" value="ECO:0007669"/>
    <property type="project" value="InterPro"/>
</dbReference>
<evidence type="ECO:0000256" key="2">
    <source>
        <dbReference type="ARBA" id="ARBA00022617"/>
    </source>
</evidence>
<keyword evidence="1" id="KW-0813">Transport</keyword>
<evidence type="ECO:0000256" key="4">
    <source>
        <dbReference type="ARBA" id="ARBA00022982"/>
    </source>
</evidence>
<dbReference type="PANTHER" id="PTHR11961">
    <property type="entry name" value="CYTOCHROME C"/>
    <property type="match status" value="1"/>
</dbReference>
<keyword evidence="2 6" id="KW-0349">Heme</keyword>
<proteinExistence type="predicted"/>
<evidence type="ECO:0000259" key="8">
    <source>
        <dbReference type="PROSITE" id="PS51007"/>
    </source>
</evidence>
<dbReference type="HOGENOM" id="CLU_060944_2_0_5"/>
<feature type="signal peptide" evidence="7">
    <location>
        <begin position="1"/>
        <end position="25"/>
    </location>
</feature>
<evidence type="ECO:0000256" key="3">
    <source>
        <dbReference type="ARBA" id="ARBA00022723"/>
    </source>
</evidence>
<dbReference type="InterPro" id="IPR036909">
    <property type="entry name" value="Cyt_c-like_dom_sf"/>
</dbReference>
<dbReference type="PROSITE" id="PS51007">
    <property type="entry name" value="CYTC"/>
    <property type="match status" value="1"/>
</dbReference>
<dbReference type="PATRIC" id="fig|1029756.8.peg.883"/>
<dbReference type="PRINTS" id="PR00604">
    <property type="entry name" value="CYTCHRMECIAB"/>
</dbReference>
<dbReference type="SUPFAM" id="SSF46626">
    <property type="entry name" value="Cytochrome c"/>
    <property type="match status" value="1"/>
</dbReference>
<accession>V5SBE1</accession>
<dbReference type="STRING" id="1029756.W911_04220"/>
<dbReference type="InterPro" id="IPR002327">
    <property type="entry name" value="Cyt_c_1A/1B"/>
</dbReference>
<dbReference type="InterPro" id="IPR009056">
    <property type="entry name" value="Cyt_c-like_dom"/>
</dbReference>
<keyword evidence="7" id="KW-0732">Signal</keyword>
<feature type="chain" id="PRO_5004740483" evidence="7">
    <location>
        <begin position="26"/>
        <end position="137"/>
    </location>
</feature>
<dbReference type="OrthoDB" id="9805828at2"/>
<evidence type="ECO:0000256" key="1">
    <source>
        <dbReference type="ARBA" id="ARBA00022448"/>
    </source>
</evidence>
<keyword evidence="3 6" id="KW-0479">Metal-binding</keyword>
<dbReference type="Proteomes" id="UP000018542">
    <property type="component" value="Chromosome"/>
</dbReference>
<protein>
    <submittedName>
        <fullName evidence="9">Cytochrome C</fullName>
    </submittedName>
</protein>